<dbReference type="GO" id="GO:0016301">
    <property type="term" value="F:kinase activity"/>
    <property type="evidence" value="ECO:0007669"/>
    <property type="project" value="UniProtKB-KW"/>
</dbReference>
<keyword evidence="2" id="KW-0813">Transport</keyword>
<evidence type="ECO:0000313" key="9">
    <source>
        <dbReference type="EMBL" id="MDZ5000395.1"/>
    </source>
</evidence>
<feature type="non-terminal residue" evidence="9">
    <location>
        <position position="24"/>
    </location>
</feature>
<name>A0AAW9I7D6_CLOPF</name>
<dbReference type="GO" id="GO:0008982">
    <property type="term" value="F:protein-N(PI)-phosphohistidine-sugar phosphotransferase activity"/>
    <property type="evidence" value="ECO:0007669"/>
    <property type="project" value="InterPro"/>
</dbReference>
<keyword evidence="4" id="KW-0762">Sugar transport</keyword>
<dbReference type="EMBL" id="WNVC01000280">
    <property type="protein sequence ID" value="MDZ5000395.1"/>
    <property type="molecule type" value="Genomic_DNA"/>
</dbReference>
<keyword evidence="3" id="KW-0963">Cytoplasm</keyword>
<dbReference type="Pfam" id="PF03830">
    <property type="entry name" value="PTSIIB_sorb"/>
    <property type="match status" value="1"/>
</dbReference>
<dbReference type="GO" id="GO:0009401">
    <property type="term" value="P:phosphoenolpyruvate-dependent sugar phosphotransferase system"/>
    <property type="evidence" value="ECO:0007669"/>
    <property type="project" value="UniProtKB-KW"/>
</dbReference>
<evidence type="ECO:0000256" key="5">
    <source>
        <dbReference type="ARBA" id="ARBA00022679"/>
    </source>
</evidence>
<dbReference type="SUPFAM" id="SSF52728">
    <property type="entry name" value="PTS IIb component"/>
    <property type="match status" value="1"/>
</dbReference>
<dbReference type="InterPro" id="IPR036667">
    <property type="entry name" value="PTS_IIB_sorbose-sp_sf"/>
</dbReference>
<protein>
    <submittedName>
        <fullName evidence="9">PTS mannose/fructose/sorbose transporter subunit IIB</fullName>
    </submittedName>
</protein>
<feature type="domain" description="PTS EIIB type-4" evidence="8">
    <location>
        <begin position="2"/>
        <end position="23"/>
    </location>
</feature>
<evidence type="ECO:0000256" key="3">
    <source>
        <dbReference type="ARBA" id="ARBA00022490"/>
    </source>
</evidence>
<comment type="caution">
    <text evidence="9">The sequence shown here is derived from an EMBL/GenBank/DDBJ whole genome shotgun (WGS) entry which is preliminary data.</text>
</comment>
<dbReference type="GO" id="GO:0005737">
    <property type="term" value="C:cytoplasm"/>
    <property type="evidence" value="ECO:0007669"/>
    <property type="project" value="UniProtKB-SubCell"/>
</dbReference>
<accession>A0AAW9I7D6</accession>
<evidence type="ECO:0000256" key="1">
    <source>
        <dbReference type="ARBA" id="ARBA00004496"/>
    </source>
</evidence>
<dbReference type="RefSeq" id="WP_322458683.1">
    <property type="nucleotide sequence ID" value="NZ_WNVC01000280.1"/>
</dbReference>
<evidence type="ECO:0000256" key="6">
    <source>
        <dbReference type="ARBA" id="ARBA00022683"/>
    </source>
</evidence>
<reference evidence="9" key="1">
    <citation type="submission" date="2019-11" db="EMBL/GenBank/DDBJ databases">
        <title>Characterization of Clostridium perfringens isolates from swine manure treated agricultural soils.</title>
        <authorList>
            <person name="Wushke S.T."/>
        </authorList>
    </citation>
    <scope>NUCLEOTIDE SEQUENCE</scope>
    <source>
        <strain evidence="9">X26</strain>
    </source>
</reference>
<dbReference type="AlphaFoldDB" id="A0AAW9I7D6"/>
<proteinExistence type="predicted"/>
<keyword evidence="5" id="KW-0808">Transferase</keyword>
<evidence type="ECO:0000259" key="8">
    <source>
        <dbReference type="Pfam" id="PF03830"/>
    </source>
</evidence>
<evidence type="ECO:0000256" key="2">
    <source>
        <dbReference type="ARBA" id="ARBA00022448"/>
    </source>
</evidence>
<dbReference type="Gene3D" id="3.40.35.10">
    <property type="entry name" value="Phosphotransferase system, sorbose subfamily IIB component"/>
    <property type="match status" value="1"/>
</dbReference>
<evidence type="ECO:0000256" key="7">
    <source>
        <dbReference type="ARBA" id="ARBA00022777"/>
    </source>
</evidence>
<evidence type="ECO:0000313" key="10">
    <source>
        <dbReference type="Proteomes" id="UP001291306"/>
    </source>
</evidence>
<organism evidence="9 10">
    <name type="scientific">Clostridium perfringens</name>
    <dbReference type="NCBI Taxonomy" id="1502"/>
    <lineage>
        <taxon>Bacteria</taxon>
        <taxon>Bacillati</taxon>
        <taxon>Bacillota</taxon>
        <taxon>Clostridia</taxon>
        <taxon>Eubacteriales</taxon>
        <taxon>Clostridiaceae</taxon>
        <taxon>Clostridium</taxon>
    </lineage>
</organism>
<keyword evidence="7" id="KW-0418">Kinase</keyword>
<gene>
    <name evidence="9" type="ORF">GNF79_15235</name>
</gene>
<keyword evidence="6" id="KW-0598">Phosphotransferase system</keyword>
<dbReference type="InterPro" id="IPR004720">
    <property type="entry name" value="PTS_IIB_sorbose-sp"/>
</dbReference>
<comment type="subcellular location">
    <subcellularLocation>
        <location evidence="1">Cytoplasm</location>
    </subcellularLocation>
</comment>
<evidence type="ECO:0000256" key="4">
    <source>
        <dbReference type="ARBA" id="ARBA00022597"/>
    </source>
</evidence>
<dbReference type="Proteomes" id="UP001291306">
    <property type="component" value="Unassembled WGS sequence"/>
</dbReference>
<sequence length="24" mass="2853">MIKAVRIDHRLVHGQVAFSWTKFL</sequence>